<dbReference type="CDD" id="cd07331">
    <property type="entry name" value="M48C_Oma1_like"/>
    <property type="match status" value="1"/>
</dbReference>
<feature type="signal peptide" evidence="8">
    <location>
        <begin position="1"/>
        <end position="34"/>
    </location>
</feature>
<dbReference type="GO" id="GO:0006508">
    <property type="term" value="P:proteolysis"/>
    <property type="evidence" value="ECO:0007669"/>
    <property type="project" value="UniProtKB-KW"/>
</dbReference>
<feature type="region of interest" description="Disordered" evidence="7">
    <location>
        <begin position="299"/>
        <end position="319"/>
    </location>
</feature>
<dbReference type="Pfam" id="PF01435">
    <property type="entry name" value="Peptidase_M48"/>
    <property type="match status" value="1"/>
</dbReference>
<dbReference type="GO" id="GO:0008233">
    <property type="term" value="F:peptidase activity"/>
    <property type="evidence" value="ECO:0007669"/>
    <property type="project" value="UniProtKB-KW"/>
</dbReference>
<evidence type="ECO:0000256" key="8">
    <source>
        <dbReference type="SAM" id="SignalP"/>
    </source>
</evidence>
<dbReference type="InterPro" id="IPR001915">
    <property type="entry name" value="Peptidase_M48"/>
</dbReference>
<dbReference type="EC" id="3.4.-.-" evidence="10"/>
<proteinExistence type="inferred from homology"/>
<evidence type="ECO:0000256" key="6">
    <source>
        <dbReference type="RuleBase" id="RU003983"/>
    </source>
</evidence>
<dbReference type="RefSeq" id="WP_211954308.1">
    <property type="nucleotide sequence ID" value="NZ_CAJPVI010000018.1"/>
</dbReference>
<keyword evidence="8" id="KW-0732">Signal</keyword>
<evidence type="ECO:0000256" key="2">
    <source>
        <dbReference type="ARBA" id="ARBA00022723"/>
    </source>
</evidence>
<dbReference type="PANTHER" id="PTHR22726:SF1">
    <property type="entry name" value="METALLOENDOPEPTIDASE OMA1, MITOCHONDRIAL"/>
    <property type="match status" value="1"/>
</dbReference>
<keyword evidence="2" id="KW-0479">Metal-binding</keyword>
<keyword evidence="4 6" id="KW-0862">Zinc</keyword>
<evidence type="ECO:0000313" key="11">
    <source>
        <dbReference type="Proteomes" id="UP000672657"/>
    </source>
</evidence>
<dbReference type="InterPro" id="IPR051156">
    <property type="entry name" value="Mito/Outer_Membr_Metalloprot"/>
</dbReference>
<keyword evidence="3 6" id="KW-0378">Hydrolase</keyword>
<evidence type="ECO:0000256" key="3">
    <source>
        <dbReference type="ARBA" id="ARBA00022801"/>
    </source>
</evidence>
<evidence type="ECO:0000256" key="4">
    <source>
        <dbReference type="ARBA" id="ARBA00022833"/>
    </source>
</evidence>
<dbReference type="Proteomes" id="UP000672657">
    <property type="component" value="Unassembled WGS sequence"/>
</dbReference>
<keyword evidence="11" id="KW-1185">Reference proteome</keyword>
<comment type="similarity">
    <text evidence="6">Belongs to the peptidase M48 family.</text>
</comment>
<evidence type="ECO:0000256" key="7">
    <source>
        <dbReference type="SAM" id="MobiDB-lite"/>
    </source>
</evidence>
<gene>
    <name evidence="10" type="primary">bepA_2</name>
    <name evidence="10" type="ORF">LMG26411_03274</name>
</gene>
<comment type="cofactor">
    <cofactor evidence="6">
        <name>Zn(2+)</name>
        <dbReference type="ChEBI" id="CHEBI:29105"/>
    </cofactor>
    <text evidence="6">Binds 1 zinc ion per subunit.</text>
</comment>
<feature type="domain" description="Peptidase M48" evidence="9">
    <location>
        <begin position="93"/>
        <end position="271"/>
    </location>
</feature>
<protein>
    <submittedName>
        <fullName evidence="10">Beta-barrel assembly-enhancing protease</fullName>
        <ecNumber evidence="10">3.4.-.-</ecNumber>
    </submittedName>
</protein>
<dbReference type="Gene3D" id="3.30.2010.10">
    <property type="entry name" value="Metalloproteases ('zincins'), catalytic domain"/>
    <property type="match status" value="1"/>
</dbReference>
<keyword evidence="5 6" id="KW-0482">Metalloprotease</keyword>
<dbReference type="PANTHER" id="PTHR22726">
    <property type="entry name" value="METALLOENDOPEPTIDASE OMA1"/>
    <property type="match status" value="1"/>
</dbReference>
<evidence type="ECO:0000256" key="5">
    <source>
        <dbReference type="ARBA" id="ARBA00023049"/>
    </source>
</evidence>
<reference evidence="10 11" key="1">
    <citation type="submission" date="2021-03" db="EMBL/GenBank/DDBJ databases">
        <authorList>
            <person name="Peeters C."/>
        </authorList>
    </citation>
    <scope>NUCLEOTIDE SEQUENCE [LARGE SCALE GENOMIC DNA]</scope>
    <source>
        <strain evidence="10 11">LMG 26411</strain>
    </source>
</reference>
<organism evidence="10 11">
    <name type="scientific">Cupriavidus numazuensis</name>
    <dbReference type="NCBI Taxonomy" id="221992"/>
    <lineage>
        <taxon>Bacteria</taxon>
        <taxon>Pseudomonadati</taxon>
        <taxon>Pseudomonadota</taxon>
        <taxon>Betaproteobacteria</taxon>
        <taxon>Burkholderiales</taxon>
        <taxon>Burkholderiaceae</taxon>
        <taxon>Cupriavidus</taxon>
    </lineage>
</organism>
<evidence type="ECO:0000256" key="1">
    <source>
        <dbReference type="ARBA" id="ARBA00022670"/>
    </source>
</evidence>
<accession>A0ABM8TIR2</accession>
<evidence type="ECO:0000259" key="9">
    <source>
        <dbReference type="Pfam" id="PF01435"/>
    </source>
</evidence>
<comment type="caution">
    <text evidence="10">The sequence shown here is derived from an EMBL/GenBank/DDBJ whole genome shotgun (WGS) entry which is preliminary data.</text>
</comment>
<keyword evidence="1 6" id="KW-0645">Protease</keyword>
<dbReference type="EMBL" id="CAJPVI010000018">
    <property type="protein sequence ID" value="CAG2148123.1"/>
    <property type="molecule type" value="Genomic_DNA"/>
</dbReference>
<sequence>MSRHLPGVPRPALSRMACALSVGAAMSMAPLALAQQDAGQEDGIRLQRGGSAVRNIVPVEVIEQQAAQEYEQLKQEAIAKHALAGDSNPQLQRLRAIGKRLLPETVRWNERARQWQWEINLIGSKQVNAFCMPGGKIAFYTGLLDQLKLTDDEIAMAMGHEIAHALQEHARERAAKSEITNLGANVVSQLFGFGNLGNMALGTGAHLLTLRFSRADESEADLIGMDIAARAGYDPRAAVTLWQKMAKVTQSGADFLSTHPSGRTRIADLEKHMPEVLPLYARAINTTVDRLPPYRANMANLGDAPVDAGDDDRQRPLKR</sequence>
<feature type="chain" id="PRO_5045744356" evidence="8">
    <location>
        <begin position="35"/>
        <end position="319"/>
    </location>
</feature>
<evidence type="ECO:0000313" key="10">
    <source>
        <dbReference type="EMBL" id="CAG2148123.1"/>
    </source>
</evidence>
<name>A0ABM8TIR2_9BURK</name>